<name>A0ABP8AQB2_9ACTN</name>
<reference evidence="3" key="1">
    <citation type="journal article" date="2019" name="Int. J. Syst. Evol. Microbiol.">
        <title>The Global Catalogue of Microorganisms (GCM) 10K type strain sequencing project: providing services to taxonomists for standard genome sequencing and annotation.</title>
        <authorList>
            <consortium name="The Broad Institute Genomics Platform"/>
            <consortium name="The Broad Institute Genome Sequencing Center for Infectious Disease"/>
            <person name="Wu L."/>
            <person name="Ma J."/>
        </authorList>
    </citation>
    <scope>NUCLEOTIDE SEQUENCE [LARGE SCALE GENOMIC DNA]</scope>
    <source>
        <strain evidence="3">JCM 17388</strain>
    </source>
</reference>
<dbReference type="RefSeq" id="WP_344917713.1">
    <property type="nucleotide sequence ID" value="NZ_BAABAQ010000003.1"/>
</dbReference>
<protein>
    <submittedName>
        <fullName evidence="2">Zinc-binding dehydrogenase</fullName>
    </submittedName>
</protein>
<accession>A0ABP8AQB2</accession>
<dbReference type="SUPFAM" id="SSF50129">
    <property type="entry name" value="GroES-like"/>
    <property type="match status" value="1"/>
</dbReference>
<proteinExistence type="predicted"/>
<dbReference type="EMBL" id="BAABAQ010000003">
    <property type="protein sequence ID" value="GAA4187992.1"/>
    <property type="molecule type" value="Genomic_DNA"/>
</dbReference>
<organism evidence="2 3">
    <name type="scientific">Streptosporangium oxazolinicum</name>
    <dbReference type="NCBI Taxonomy" id="909287"/>
    <lineage>
        <taxon>Bacteria</taxon>
        <taxon>Bacillati</taxon>
        <taxon>Actinomycetota</taxon>
        <taxon>Actinomycetes</taxon>
        <taxon>Streptosporangiales</taxon>
        <taxon>Streptosporangiaceae</taxon>
        <taxon>Streptosporangium</taxon>
    </lineage>
</organism>
<dbReference type="InterPro" id="IPR020843">
    <property type="entry name" value="ER"/>
</dbReference>
<dbReference type="Proteomes" id="UP001501251">
    <property type="component" value="Unassembled WGS sequence"/>
</dbReference>
<dbReference type="Pfam" id="PF08240">
    <property type="entry name" value="ADH_N"/>
    <property type="match status" value="1"/>
</dbReference>
<dbReference type="InterPro" id="IPR013154">
    <property type="entry name" value="ADH-like_N"/>
</dbReference>
<dbReference type="PANTHER" id="PTHR43677">
    <property type="entry name" value="SHORT-CHAIN DEHYDROGENASE/REDUCTASE"/>
    <property type="match status" value="1"/>
</dbReference>
<dbReference type="SUPFAM" id="SSF51735">
    <property type="entry name" value="NAD(P)-binding Rossmann-fold domains"/>
    <property type="match status" value="1"/>
</dbReference>
<comment type="caution">
    <text evidence="2">The sequence shown here is derived from an EMBL/GenBank/DDBJ whole genome shotgun (WGS) entry which is preliminary data.</text>
</comment>
<sequence>MRIVQVTAFGGPEVLVVDRAPEPVAGAGQVVIGVSVVDVLFLETQLRTGWGAEFFGQSPPYVPGGGMGGRVVSAGEGVDQGWIGRDVIAMTGDGGYAERVAVSVDALVPVPEGLGVREATALLQIGPAALSLVGAAEVKPGERVLVTAAAGGLGSLLVQLAHAVGAHVVAAARGGRKLDLARELGADTVVDYSEPGWPERVREAVGDRGSPGTGGGDGVDVVFDGAGGRIGQDAFGITARGGRFFTYGVPGGSFAQVDPGEAERRGVSVRGIEQVQFAPEEGRRLAGLALSEAAAGRIRPVIGQTFPLERAADAHIAIEARDTVGKTLLLL</sequence>
<gene>
    <name evidence="2" type="ORF">GCM10022252_22490</name>
</gene>
<dbReference type="Pfam" id="PF00107">
    <property type="entry name" value="ADH_zinc_N"/>
    <property type="match status" value="1"/>
</dbReference>
<dbReference type="SMART" id="SM00829">
    <property type="entry name" value="PKS_ER"/>
    <property type="match status" value="1"/>
</dbReference>
<keyword evidence="3" id="KW-1185">Reference proteome</keyword>
<dbReference type="Gene3D" id="3.90.180.10">
    <property type="entry name" value="Medium-chain alcohol dehydrogenases, catalytic domain"/>
    <property type="match status" value="1"/>
</dbReference>
<evidence type="ECO:0000313" key="2">
    <source>
        <dbReference type="EMBL" id="GAA4187992.1"/>
    </source>
</evidence>
<evidence type="ECO:0000259" key="1">
    <source>
        <dbReference type="SMART" id="SM00829"/>
    </source>
</evidence>
<dbReference type="PANTHER" id="PTHR43677:SF4">
    <property type="entry name" value="QUINONE OXIDOREDUCTASE-LIKE PROTEIN 2"/>
    <property type="match status" value="1"/>
</dbReference>
<dbReference type="InterPro" id="IPR036291">
    <property type="entry name" value="NAD(P)-bd_dom_sf"/>
</dbReference>
<evidence type="ECO:0000313" key="3">
    <source>
        <dbReference type="Proteomes" id="UP001501251"/>
    </source>
</evidence>
<dbReference type="Gene3D" id="3.40.50.720">
    <property type="entry name" value="NAD(P)-binding Rossmann-like Domain"/>
    <property type="match status" value="1"/>
</dbReference>
<dbReference type="InterPro" id="IPR051397">
    <property type="entry name" value="Zn-ADH-like_protein"/>
</dbReference>
<feature type="domain" description="Enoyl reductase (ER)" evidence="1">
    <location>
        <begin position="10"/>
        <end position="329"/>
    </location>
</feature>
<dbReference type="InterPro" id="IPR013149">
    <property type="entry name" value="ADH-like_C"/>
</dbReference>
<dbReference type="InterPro" id="IPR011032">
    <property type="entry name" value="GroES-like_sf"/>
</dbReference>